<dbReference type="PRINTS" id="PR00081">
    <property type="entry name" value="GDHRDH"/>
</dbReference>
<evidence type="ECO:0000313" key="4">
    <source>
        <dbReference type="EMBL" id="KYF58935.1"/>
    </source>
</evidence>
<evidence type="ECO:0000256" key="1">
    <source>
        <dbReference type="ARBA" id="ARBA00006484"/>
    </source>
</evidence>
<proteinExistence type="inferred from homology"/>
<dbReference type="Proteomes" id="UP000075420">
    <property type="component" value="Unassembled WGS sequence"/>
</dbReference>
<evidence type="ECO:0000259" key="3">
    <source>
        <dbReference type="SMART" id="SM00822"/>
    </source>
</evidence>
<accession>A0A150PT91</accession>
<dbReference type="SUPFAM" id="SSF51735">
    <property type="entry name" value="NAD(P)-binding Rossmann-fold domains"/>
    <property type="match status" value="1"/>
</dbReference>
<dbReference type="InterPro" id="IPR036291">
    <property type="entry name" value="NAD(P)-bd_dom_sf"/>
</dbReference>
<organism evidence="4 5">
    <name type="scientific">Sorangium cellulosum</name>
    <name type="common">Polyangium cellulosum</name>
    <dbReference type="NCBI Taxonomy" id="56"/>
    <lineage>
        <taxon>Bacteria</taxon>
        <taxon>Pseudomonadati</taxon>
        <taxon>Myxococcota</taxon>
        <taxon>Polyangia</taxon>
        <taxon>Polyangiales</taxon>
        <taxon>Polyangiaceae</taxon>
        <taxon>Sorangium</taxon>
    </lineage>
</organism>
<protein>
    <submittedName>
        <fullName evidence="4">Glucose dehydrogenase</fullName>
    </submittedName>
</protein>
<dbReference type="CDD" id="cd05233">
    <property type="entry name" value="SDR_c"/>
    <property type="match status" value="1"/>
</dbReference>
<evidence type="ECO:0000256" key="2">
    <source>
        <dbReference type="ARBA" id="ARBA00023002"/>
    </source>
</evidence>
<name>A0A150PT91_SORCE</name>
<sequence length="243" mass="25343">MSNRIDRVIITGASSGIGLDLARRFLAEGSSLVLNGRDPEKLERVRRSLEGGARVVAVPGHVGDRATARAVVAAARERFGGVDVLINNAGIFGVKPFLESTEEDLERFFSTNVKGTFLMTQAAVPLMIEGGGGSILNVGTVLVQQAMTGMPCSAAMASKGGVHALTVSLAAELARHNIRVNTLAPGIIRTPLIGDNADSLASIHPLGRIGEVRDTTDAALYLARAGFVTGTTLDVDGGYSHGR</sequence>
<dbReference type="PANTHER" id="PTHR43639">
    <property type="entry name" value="OXIDOREDUCTASE, SHORT-CHAIN DEHYDROGENASE/REDUCTASE FAMILY (AFU_ORTHOLOGUE AFUA_5G02870)"/>
    <property type="match status" value="1"/>
</dbReference>
<dbReference type="AlphaFoldDB" id="A0A150PT91"/>
<feature type="domain" description="Ketoreductase" evidence="3">
    <location>
        <begin position="6"/>
        <end position="177"/>
    </location>
</feature>
<reference evidence="4 5" key="1">
    <citation type="submission" date="2014-02" db="EMBL/GenBank/DDBJ databases">
        <title>The small core and large imbalanced accessory genome model reveals a collaborative survival strategy of Sorangium cellulosum strains in nature.</title>
        <authorList>
            <person name="Han K."/>
            <person name="Peng R."/>
            <person name="Blom J."/>
            <person name="Li Y.-Z."/>
        </authorList>
    </citation>
    <scope>NUCLEOTIDE SEQUENCE [LARGE SCALE GENOMIC DNA]</scope>
    <source>
        <strain evidence="4 5">So0157-25</strain>
    </source>
</reference>
<gene>
    <name evidence="4" type="ORF">BE08_35355</name>
</gene>
<dbReference type="PRINTS" id="PR00080">
    <property type="entry name" value="SDRFAMILY"/>
</dbReference>
<evidence type="ECO:0000313" key="5">
    <source>
        <dbReference type="Proteomes" id="UP000075420"/>
    </source>
</evidence>
<comment type="similarity">
    <text evidence="1">Belongs to the short-chain dehydrogenases/reductases (SDR) family.</text>
</comment>
<comment type="caution">
    <text evidence="4">The sequence shown here is derived from an EMBL/GenBank/DDBJ whole genome shotgun (WGS) entry which is preliminary data.</text>
</comment>
<dbReference type="PANTHER" id="PTHR43639:SF1">
    <property type="entry name" value="SHORT-CHAIN DEHYDROGENASE_REDUCTASE FAMILY PROTEIN"/>
    <property type="match status" value="1"/>
</dbReference>
<keyword evidence="2" id="KW-0560">Oxidoreductase</keyword>
<dbReference type="InterPro" id="IPR002347">
    <property type="entry name" value="SDR_fam"/>
</dbReference>
<dbReference type="InterPro" id="IPR057326">
    <property type="entry name" value="KR_dom"/>
</dbReference>
<dbReference type="Pfam" id="PF13561">
    <property type="entry name" value="adh_short_C2"/>
    <property type="match status" value="1"/>
</dbReference>
<dbReference type="Gene3D" id="3.40.50.720">
    <property type="entry name" value="NAD(P)-binding Rossmann-like Domain"/>
    <property type="match status" value="1"/>
</dbReference>
<dbReference type="FunFam" id="3.40.50.720:FF:000084">
    <property type="entry name" value="Short-chain dehydrogenase reductase"/>
    <property type="match status" value="1"/>
</dbReference>
<dbReference type="EMBL" id="JELY01000565">
    <property type="protein sequence ID" value="KYF58935.1"/>
    <property type="molecule type" value="Genomic_DNA"/>
</dbReference>
<dbReference type="SMART" id="SM00822">
    <property type="entry name" value="PKS_KR"/>
    <property type="match status" value="1"/>
</dbReference>
<dbReference type="GO" id="GO:0016491">
    <property type="term" value="F:oxidoreductase activity"/>
    <property type="evidence" value="ECO:0007669"/>
    <property type="project" value="UniProtKB-KW"/>
</dbReference>